<feature type="region of interest" description="Disordered" evidence="1">
    <location>
        <begin position="437"/>
        <end position="513"/>
    </location>
</feature>
<evidence type="ECO:0000256" key="2">
    <source>
        <dbReference type="SAM" id="Phobius"/>
    </source>
</evidence>
<sequence>MKCPSSQKQALLTIVSICQQNTGQNVEFLREIGGVTFIYNLSRSSVHSEVKATALFTLSSLAEFNESCKQSVCREEVFCGLADCMEQEVSLTLRRVTVYTLCVLVSNNKQGQSLAMTSGCINILLNLFRSVYPMTEGTDELLQLWTSVSAALCGCVNNPQNEENQRACMCVFPLVKVWLQQVSVVRAELTQPICSFISMTVANNSFVQEYFASLGGLLTLSHTLSSAVSQCRENPAACVLATMITRTLSSCISNIETIVSVLSKINLVPDLLLLLSSPNLSSQDQLAVVLTLGRCTDACVEHQYQLVQGGGLPLMISLLTEANDEEVKKATTFVLQTCKQLISQYDLGKAIMHIYAQLTECREEVCTDCVPAHEEEREDVPQSFTPPTQPSPQTVAVLENQEPMVHLFILKKGVCVYLQQHVGRQLVKDCVNSFPKENQDQQRFSAQQTRGKRMIKNGGIEEMERETNPNGDRPIRDELRKEKPDGDTEDRNAHGPDIFKHPPPMKRHQRSRFRSEDELSVCSELLDTEIKRILITPAASKTIGLRCTGCVSGVEEVNSRTIGEVLRRCKSRCEFHRVLQRAEDRLKTSLCSKEHVHTHTSEIRDTGSSKTVSIHTLKDEESHKNRRNHKDAVRYTSSEVENRHASKNPREMMENGVYIQIHICFIGIYSSAVTAVVKSLCMLKHRDRKEYSGDELQYLTEGVRRFGHSWNTILWAYPFQRGRTNVDLARKYRRDSLTHFNRNEAPGDFSVF</sequence>
<keyword evidence="4" id="KW-1185">Reference proteome</keyword>
<feature type="compositionally biased region" description="Basic and acidic residues" evidence="1">
    <location>
        <begin position="598"/>
        <end position="607"/>
    </location>
</feature>
<comment type="caution">
    <text evidence="3">The sequence shown here is derived from an EMBL/GenBank/DDBJ whole genome shotgun (WGS) entry which is preliminary data.</text>
</comment>
<dbReference type="GO" id="GO:0070197">
    <property type="term" value="P:meiotic attachment of telomere to nuclear envelope"/>
    <property type="evidence" value="ECO:0007669"/>
    <property type="project" value="InterPro"/>
</dbReference>
<accession>A0A556VVD3</accession>
<dbReference type="AlphaFoldDB" id="A0A556VVD3"/>
<reference evidence="3 4" key="1">
    <citation type="journal article" date="2019" name="Genome Biol. Evol.">
        <title>Whole-Genome Sequencing of the Giant Devil Catfish, Bagarius yarrelli.</title>
        <authorList>
            <person name="Jiang W."/>
            <person name="Lv Y."/>
            <person name="Cheng L."/>
            <person name="Yang K."/>
            <person name="Chao B."/>
            <person name="Wang X."/>
            <person name="Li Y."/>
            <person name="Pan X."/>
            <person name="You X."/>
            <person name="Zhang Y."/>
            <person name="Yang J."/>
            <person name="Li J."/>
            <person name="Zhang X."/>
            <person name="Liu S."/>
            <person name="Sun C."/>
            <person name="Yang J."/>
            <person name="Shi Q."/>
        </authorList>
    </citation>
    <scope>NUCLEOTIDE SEQUENCE [LARGE SCALE GENOMIC DNA]</scope>
    <source>
        <strain evidence="3">JWS20170419001</strain>
        <tissue evidence="3">Muscle</tissue>
    </source>
</reference>
<evidence type="ECO:0000313" key="3">
    <source>
        <dbReference type="EMBL" id="TTU60641.1"/>
    </source>
</evidence>
<dbReference type="GO" id="GO:0007129">
    <property type="term" value="P:homologous chromosome pairing at meiosis"/>
    <property type="evidence" value="ECO:0007669"/>
    <property type="project" value="TreeGrafter"/>
</dbReference>
<proteinExistence type="predicted"/>
<dbReference type="Gene3D" id="1.25.10.10">
    <property type="entry name" value="Leucine-rich Repeat Variant"/>
    <property type="match status" value="1"/>
</dbReference>
<feature type="compositionally biased region" description="Basic and acidic residues" evidence="1">
    <location>
        <begin position="473"/>
        <end position="500"/>
    </location>
</feature>
<dbReference type="SUPFAM" id="SSF48371">
    <property type="entry name" value="ARM repeat"/>
    <property type="match status" value="1"/>
</dbReference>
<evidence type="ECO:0000313" key="4">
    <source>
        <dbReference type="Proteomes" id="UP000319801"/>
    </source>
</evidence>
<organism evidence="3 4">
    <name type="scientific">Bagarius yarrelli</name>
    <name type="common">Goonch</name>
    <name type="synonym">Bagrus yarrelli</name>
    <dbReference type="NCBI Taxonomy" id="175774"/>
    <lineage>
        <taxon>Eukaryota</taxon>
        <taxon>Metazoa</taxon>
        <taxon>Chordata</taxon>
        <taxon>Craniata</taxon>
        <taxon>Vertebrata</taxon>
        <taxon>Euteleostomi</taxon>
        <taxon>Actinopterygii</taxon>
        <taxon>Neopterygii</taxon>
        <taxon>Teleostei</taxon>
        <taxon>Ostariophysi</taxon>
        <taxon>Siluriformes</taxon>
        <taxon>Sisoridae</taxon>
        <taxon>Sisorinae</taxon>
        <taxon>Bagarius</taxon>
    </lineage>
</organism>
<name>A0A556VVD3_BAGYA</name>
<dbReference type="EMBL" id="VCAZ01000291">
    <property type="protein sequence ID" value="TTU60641.1"/>
    <property type="molecule type" value="Genomic_DNA"/>
</dbReference>
<keyword evidence="2" id="KW-0812">Transmembrane</keyword>
<dbReference type="InterPro" id="IPR042359">
    <property type="entry name" value="TERB1"/>
</dbReference>
<gene>
    <name evidence="3" type="ORF">Baya_16243</name>
</gene>
<dbReference type="Gene3D" id="1.10.10.60">
    <property type="entry name" value="Homeodomain-like"/>
    <property type="match status" value="1"/>
</dbReference>
<evidence type="ECO:0000256" key="1">
    <source>
        <dbReference type="SAM" id="MobiDB-lite"/>
    </source>
</evidence>
<keyword evidence="2" id="KW-1133">Transmembrane helix</keyword>
<dbReference type="InterPro" id="IPR011989">
    <property type="entry name" value="ARM-like"/>
</dbReference>
<dbReference type="PANTHER" id="PTHR14014">
    <property type="entry name" value="TELOMERE REPEATS-BINDING BOUQUET FORMATION PROTEIN 1"/>
    <property type="match status" value="1"/>
</dbReference>
<feature type="region of interest" description="Disordered" evidence="1">
    <location>
        <begin position="598"/>
        <end position="645"/>
    </location>
</feature>
<dbReference type="PANTHER" id="PTHR14014:SF0">
    <property type="entry name" value="TELOMERE REPEATS-BINDING BOUQUET FORMATION PROTEIN 1"/>
    <property type="match status" value="1"/>
</dbReference>
<dbReference type="InterPro" id="IPR016024">
    <property type="entry name" value="ARM-type_fold"/>
</dbReference>
<keyword evidence="2" id="KW-0472">Membrane</keyword>
<feature type="compositionally biased region" description="Basic residues" evidence="1">
    <location>
        <begin position="503"/>
        <end position="512"/>
    </location>
</feature>
<dbReference type="Proteomes" id="UP000319801">
    <property type="component" value="Unassembled WGS sequence"/>
</dbReference>
<feature type="transmembrane region" description="Helical" evidence="2">
    <location>
        <begin position="657"/>
        <end position="681"/>
    </location>
</feature>
<protein>
    <submittedName>
        <fullName evidence="3">Telomere repeats-binding bouquet formation protein 1</fullName>
    </submittedName>
</protein>
<dbReference type="OrthoDB" id="608866at2759"/>